<dbReference type="Pfam" id="PF00076">
    <property type="entry name" value="RRM_1"/>
    <property type="match status" value="3"/>
</dbReference>
<dbReference type="Proteomes" id="UP000230069">
    <property type="component" value="Unassembled WGS sequence"/>
</dbReference>
<dbReference type="SUPFAM" id="SSF54928">
    <property type="entry name" value="RNA-binding domain, RBD"/>
    <property type="match status" value="3"/>
</dbReference>
<dbReference type="PANTHER" id="PTHR48025">
    <property type="entry name" value="OS02G0815200 PROTEIN"/>
    <property type="match status" value="1"/>
</dbReference>
<evidence type="ECO:0000256" key="9">
    <source>
        <dbReference type="PROSITE-ProRule" id="PRU00176"/>
    </source>
</evidence>
<evidence type="ECO:0000313" key="11">
    <source>
        <dbReference type="EMBL" id="PIA43523.1"/>
    </source>
</evidence>
<dbReference type="InterPro" id="IPR003954">
    <property type="entry name" value="RRM_euk-type"/>
</dbReference>
<evidence type="ECO:0000256" key="5">
    <source>
        <dbReference type="ARBA" id="ARBA00022737"/>
    </source>
</evidence>
<dbReference type="SMART" id="SM00360">
    <property type="entry name" value="RRM"/>
    <property type="match status" value="3"/>
</dbReference>
<dbReference type="Gene3D" id="3.30.70.330">
    <property type="match status" value="3"/>
</dbReference>
<keyword evidence="4" id="KW-0963">Cytoplasm</keyword>
<keyword evidence="5" id="KW-0677">Repeat</keyword>
<dbReference type="InterPro" id="IPR050502">
    <property type="entry name" value="Euk_RNA-bind_prot"/>
</dbReference>
<dbReference type="SMART" id="SM00361">
    <property type="entry name" value="RRM_1"/>
    <property type="match status" value="2"/>
</dbReference>
<dbReference type="FunFam" id="3.30.70.330:FF:000500">
    <property type="entry name" value="Polyadenylate-binding protein"/>
    <property type="match status" value="1"/>
</dbReference>
<dbReference type="EMBL" id="KZ305036">
    <property type="protein sequence ID" value="PIA43523.1"/>
    <property type="molecule type" value="Genomic_DNA"/>
</dbReference>
<keyword evidence="6 9" id="KW-0694">RNA-binding</keyword>
<dbReference type="PROSITE" id="PS50102">
    <property type="entry name" value="RRM"/>
    <property type="match status" value="3"/>
</dbReference>
<keyword evidence="12" id="KW-1185">Reference proteome</keyword>
<dbReference type="STRING" id="218851.A0A2G5DJ49"/>
<evidence type="ECO:0000256" key="8">
    <source>
        <dbReference type="ARBA" id="ARBA00054110"/>
    </source>
</evidence>
<evidence type="ECO:0000256" key="7">
    <source>
        <dbReference type="ARBA" id="ARBA00023242"/>
    </source>
</evidence>
<dbReference type="InParanoid" id="A0A2G5DJ49"/>
<evidence type="ECO:0000313" key="12">
    <source>
        <dbReference type="Proteomes" id="UP000230069"/>
    </source>
</evidence>
<dbReference type="GO" id="GO:0003729">
    <property type="term" value="F:mRNA binding"/>
    <property type="evidence" value="ECO:0007669"/>
    <property type="project" value="TreeGrafter"/>
</dbReference>
<evidence type="ECO:0000259" key="10">
    <source>
        <dbReference type="PROSITE" id="PS50102"/>
    </source>
</evidence>
<evidence type="ECO:0000256" key="1">
    <source>
        <dbReference type="ARBA" id="ARBA00004123"/>
    </source>
</evidence>
<protein>
    <recommendedName>
        <fullName evidence="10">RRM domain-containing protein</fullName>
    </recommendedName>
</protein>
<comment type="subcellular location">
    <subcellularLocation>
        <location evidence="2">Cytoplasm</location>
    </subcellularLocation>
    <subcellularLocation>
        <location evidence="1">Nucleus</location>
    </subcellularLocation>
</comment>
<dbReference type="PANTHER" id="PTHR48025:SF1">
    <property type="entry name" value="RRM DOMAIN-CONTAINING PROTEIN"/>
    <property type="match status" value="1"/>
</dbReference>
<comment type="function">
    <text evidence="8">Binds the poly(A) tail of mRNA. Appears to be an important mediator of the multiple roles of the poly(A) tail in mRNA biogenesis, stability and translation.</text>
</comment>
<name>A0A2G5DJ49_AQUCA</name>
<dbReference type="GO" id="GO:0005737">
    <property type="term" value="C:cytoplasm"/>
    <property type="evidence" value="ECO:0007669"/>
    <property type="project" value="UniProtKB-SubCell"/>
</dbReference>
<organism evidence="11 12">
    <name type="scientific">Aquilegia coerulea</name>
    <name type="common">Rocky mountain columbine</name>
    <dbReference type="NCBI Taxonomy" id="218851"/>
    <lineage>
        <taxon>Eukaryota</taxon>
        <taxon>Viridiplantae</taxon>
        <taxon>Streptophyta</taxon>
        <taxon>Embryophyta</taxon>
        <taxon>Tracheophyta</taxon>
        <taxon>Spermatophyta</taxon>
        <taxon>Magnoliopsida</taxon>
        <taxon>Ranunculales</taxon>
        <taxon>Ranunculaceae</taxon>
        <taxon>Thalictroideae</taxon>
        <taxon>Aquilegia</taxon>
    </lineage>
</organism>
<evidence type="ECO:0000256" key="6">
    <source>
        <dbReference type="ARBA" id="ARBA00022884"/>
    </source>
</evidence>
<dbReference type="AlphaFoldDB" id="A0A2G5DJ49"/>
<dbReference type="InterPro" id="IPR012677">
    <property type="entry name" value="Nucleotide-bd_a/b_plait_sf"/>
</dbReference>
<sequence length="304" mass="34195">MVTLITSPNKTALEKLNHTPLYGKMIRVMWSHRNPNGRKSGIGNLFVKNLSESIDNVKLHEIFSKYGKILSCKVATLLDGMSKGFGFVQFESEESAEKAIENLNGSTVAGKEIYVGHFVKRNDRGLPNPEVEYTNLYIKNLDLDMTEELLQEKFSEFGKISKLTILKDSNGNSKGVAFVNFETPDNAKRAMEEINGTQVGSKIIYLAKAQKKAEREQILHHHFDERGKEHIQKQKLGLNVYVKNINLDVHDDELREVFGQCGTITSVRLMRDDNGKSRGFGFIGFSTPKEAGKAGSCCIRNLYM</sequence>
<evidence type="ECO:0000256" key="2">
    <source>
        <dbReference type="ARBA" id="ARBA00004496"/>
    </source>
</evidence>
<reference evidence="11 12" key="1">
    <citation type="submission" date="2017-09" db="EMBL/GenBank/DDBJ databases">
        <title>WGS assembly of Aquilegia coerulea Goldsmith.</title>
        <authorList>
            <person name="Hodges S."/>
            <person name="Kramer E."/>
            <person name="Nordborg M."/>
            <person name="Tomkins J."/>
            <person name="Borevitz J."/>
            <person name="Derieg N."/>
            <person name="Yan J."/>
            <person name="Mihaltcheva S."/>
            <person name="Hayes R.D."/>
            <person name="Rokhsar D."/>
        </authorList>
    </citation>
    <scope>NUCLEOTIDE SEQUENCE [LARGE SCALE GENOMIC DNA]</scope>
    <source>
        <strain evidence="12">cv. Goldsmith</strain>
    </source>
</reference>
<dbReference type="InterPro" id="IPR035979">
    <property type="entry name" value="RBD_domain_sf"/>
</dbReference>
<keyword evidence="7" id="KW-0539">Nucleus</keyword>
<dbReference type="InterPro" id="IPR000504">
    <property type="entry name" value="RRM_dom"/>
</dbReference>
<gene>
    <name evidence="11" type="ORF">AQUCO_01900128v1</name>
</gene>
<evidence type="ECO:0000256" key="3">
    <source>
        <dbReference type="ARBA" id="ARBA00008557"/>
    </source>
</evidence>
<feature type="domain" description="RRM" evidence="10">
    <location>
        <begin position="43"/>
        <end position="120"/>
    </location>
</feature>
<evidence type="ECO:0000256" key="4">
    <source>
        <dbReference type="ARBA" id="ARBA00022490"/>
    </source>
</evidence>
<dbReference type="OrthoDB" id="19742at2759"/>
<accession>A0A2G5DJ49</accession>
<feature type="domain" description="RRM" evidence="10">
    <location>
        <begin position="238"/>
        <end position="304"/>
    </location>
</feature>
<dbReference type="FunFam" id="3.30.70.330:FF:000003">
    <property type="entry name" value="Polyadenylate-binding protein"/>
    <property type="match status" value="1"/>
</dbReference>
<feature type="domain" description="RRM" evidence="10">
    <location>
        <begin position="134"/>
        <end position="211"/>
    </location>
</feature>
<proteinExistence type="inferred from homology"/>
<comment type="similarity">
    <text evidence="3">Belongs to the polyadenylate-binding protein type-1 family.</text>
</comment>
<dbReference type="GO" id="GO:0005634">
    <property type="term" value="C:nucleus"/>
    <property type="evidence" value="ECO:0007669"/>
    <property type="project" value="UniProtKB-SubCell"/>
</dbReference>